<dbReference type="Pfam" id="PF01344">
    <property type="entry name" value="Kelch_1"/>
    <property type="match status" value="1"/>
</dbReference>
<dbReference type="PIRSF" id="PIRSF037037">
    <property type="entry name" value="Kelch-like_protein_gigaxonin"/>
    <property type="match status" value="1"/>
</dbReference>
<dbReference type="InterPro" id="IPR015915">
    <property type="entry name" value="Kelch-typ_b-propeller"/>
</dbReference>
<sequence length="597" mass="67013">MVAHADILLLKCAQFRNESQFIDVQLKVGEDIFPAHRIVLAASSDYFYAMFTDGMKESNQEVIELKDGSISPDVLKIILDSVYTGELRVDNKTVSKVLAAADHLQVASVVHQCCTFLLKEFVKIRFDFETYCRIWGIASSYKLKDLQDAAECAVAKMYKDVCESKEFLTHIDGNQLVSLLSRDDLNAPSETFVFKSVMQWIKHKKEERMTVAAKVIGAVRLGLADIGVVIDDLNTKEMKQVPEIYTQVHEAAIYNLRPSHKPQSATKQIKPRSKSPVLVAVSPQAGIQYFNVEAKAWKLLPMATPPIEATHCYCTLSVGDNLFVAANDSIGYCLYHYVQEANVWERLPNPCGEIKNLCLLEDYLYVILANPSLASYRYNFVKRKWHNIGGESIDNARSPSNDLGRESIDNARSLFHDFGRESIDNARSLSGAAVLHSKVFILYGCYTLTHFGREVSSVSPAVLTCFDAQTNKWKTEKATTNFCHFGSSLIVVNGKLYVAGGKDRIDRNNLPKGNHASVEMYNEETNTWSVVEQKRIPASIRNAVEIEGRVYFFINNFPVDSGIRIAHGSLDSKWDDLAKIDQNAVLGFMVVRRKDGM</sequence>
<evidence type="ECO:0000259" key="3">
    <source>
        <dbReference type="PROSITE" id="PS50097"/>
    </source>
</evidence>
<dbReference type="Pfam" id="PF07707">
    <property type="entry name" value="BACK"/>
    <property type="match status" value="1"/>
</dbReference>
<dbReference type="SUPFAM" id="SSF50965">
    <property type="entry name" value="Galactose oxidase, central domain"/>
    <property type="match status" value="1"/>
</dbReference>
<dbReference type="InterPro" id="IPR017096">
    <property type="entry name" value="BTB-kelch_protein"/>
</dbReference>
<dbReference type="InterPro" id="IPR006652">
    <property type="entry name" value="Kelch_1"/>
</dbReference>
<evidence type="ECO:0000313" key="4">
    <source>
        <dbReference type="EMBL" id="PFX12410.1"/>
    </source>
</evidence>
<reference evidence="5" key="1">
    <citation type="journal article" date="2017" name="bioRxiv">
        <title>Comparative analysis of the genomes of Stylophora pistillata and Acropora digitifera provides evidence for extensive differences between species of corals.</title>
        <authorList>
            <person name="Voolstra C.R."/>
            <person name="Li Y."/>
            <person name="Liew Y.J."/>
            <person name="Baumgarten S."/>
            <person name="Zoccola D."/>
            <person name="Flot J.-F."/>
            <person name="Tambutte S."/>
            <person name="Allemand D."/>
            <person name="Aranda M."/>
        </authorList>
    </citation>
    <scope>NUCLEOTIDE SEQUENCE [LARGE SCALE GENOMIC DNA]</scope>
</reference>
<dbReference type="AlphaFoldDB" id="A0A2B4R7F4"/>
<feature type="domain" description="BTB" evidence="3">
    <location>
        <begin position="22"/>
        <end position="91"/>
    </location>
</feature>
<dbReference type="OrthoDB" id="10010636at2759"/>
<evidence type="ECO:0000256" key="1">
    <source>
        <dbReference type="ARBA" id="ARBA00022441"/>
    </source>
</evidence>
<name>A0A2B4R7F4_STYPI</name>
<dbReference type="Gene3D" id="3.30.710.10">
    <property type="entry name" value="Potassium Channel Kv1.1, Chain A"/>
    <property type="match status" value="1"/>
</dbReference>
<keyword evidence="2" id="KW-0677">Repeat</keyword>
<dbReference type="InterPro" id="IPR011705">
    <property type="entry name" value="BACK"/>
</dbReference>
<protein>
    <submittedName>
        <fullName evidence="4">Kelch-like protein 5</fullName>
    </submittedName>
</protein>
<evidence type="ECO:0000313" key="5">
    <source>
        <dbReference type="Proteomes" id="UP000225706"/>
    </source>
</evidence>
<keyword evidence="1" id="KW-0880">Kelch repeat</keyword>
<dbReference type="Proteomes" id="UP000225706">
    <property type="component" value="Unassembled WGS sequence"/>
</dbReference>
<gene>
    <name evidence="4" type="primary">KLHL5</name>
    <name evidence="4" type="ORF">AWC38_SpisGene23643</name>
</gene>
<proteinExistence type="predicted"/>
<dbReference type="GO" id="GO:0005737">
    <property type="term" value="C:cytoplasm"/>
    <property type="evidence" value="ECO:0007669"/>
    <property type="project" value="UniProtKB-ARBA"/>
</dbReference>
<dbReference type="InterPro" id="IPR011333">
    <property type="entry name" value="SKP1/BTB/POZ_sf"/>
</dbReference>
<dbReference type="EMBL" id="LSMT01001389">
    <property type="protein sequence ID" value="PFX12410.1"/>
    <property type="molecule type" value="Genomic_DNA"/>
</dbReference>
<dbReference type="Pfam" id="PF00651">
    <property type="entry name" value="BTB"/>
    <property type="match status" value="1"/>
</dbReference>
<dbReference type="InterPro" id="IPR011043">
    <property type="entry name" value="Gal_Oxase/kelch_b-propeller"/>
</dbReference>
<dbReference type="Gene3D" id="2.120.10.80">
    <property type="entry name" value="Kelch-type beta propeller"/>
    <property type="match status" value="1"/>
</dbReference>
<keyword evidence="5" id="KW-1185">Reference proteome</keyword>
<dbReference type="PANTHER" id="PTHR45632">
    <property type="entry name" value="LD33804P"/>
    <property type="match status" value="1"/>
</dbReference>
<dbReference type="InterPro" id="IPR000210">
    <property type="entry name" value="BTB/POZ_dom"/>
</dbReference>
<accession>A0A2B4R7F4</accession>
<dbReference type="Gene3D" id="1.25.40.420">
    <property type="match status" value="1"/>
</dbReference>
<evidence type="ECO:0000256" key="2">
    <source>
        <dbReference type="ARBA" id="ARBA00022737"/>
    </source>
</evidence>
<comment type="caution">
    <text evidence="4">The sequence shown here is derived from an EMBL/GenBank/DDBJ whole genome shotgun (WGS) entry which is preliminary data.</text>
</comment>
<dbReference type="PROSITE" id="PS50097">
    <property type="entry name" value="BTB"/>
    <property type="match status" value="1"/>
</dbReference>
<dbReference type="SUPFAM" id="SSF54695">
    <property type="entry name" value="POZ domain"/>
    <property type="match status" value="1"/>
</dbReference>
<dbReference type="SMART" id="SM00225">
    <property type="entry name" value="BTB"/>
    <property type="match status" value="1"/>
</dbReference>
<dbReference type="SMART" id="SM00875">
    <property type="entry name" value="BACK"/>
    <property type="match status" value="1"/>
</dbReference>
<organism evidence="4 5">
    <name type="scientific">Stylophora pistillata</name>
    <name type="common">Smooth cauliflower coral</name>
    <dbReference type="NCBI Taxonomy" id="50429"/>
    <lineage>
        <taxon>Eukaryota</taxon>
        <taxon>Metazoa</taxon>
        <taxon>Cnidaria</taxon>
        <taxon>Anthozoa</taxon>
        <taxon>Hexacorallia</taxon>
        <taxon>Scleractinia</taxon>
        <taxon>Astrocoeniina</taxon>
        <taxon>Pocilloporidae</taxon>
        <taxon>Stylophora</taxon>
    </lineage>
</organism>
<dbReference type="PANTHER" id="PTHR45632:SF3">
    <property type="entry name" value="KELCH-LIKE PROTEIN 32"/>
    <property type="match status" value="1"/>
</dbReference>